<dbReference type="Gene3D" id="2.40.10.10">
    <property type="entry name" value="Trypsin-like serine proteases"/>
    <property type="match status" value="1"/>
</dbReference>
<evidence type="ECO:0000256" key="2">
    <source>
        <dbReference type="ARBA" id="ARBA00022801"/>
    </source>
</evidence>
<dbReference type="InterPro" id="IPR001254">
    <property type="entry name" value="Trypsin_dom"/>
</dbReference>
<evidence type="ECO:0000256" key="4">
    <source>
        <dbReference type="ARBA" id="ARBA00023157"/>
    </source>
</evidence>
<dbReference type="PROSITE" id="PS00134">
    <property type="entry name" value="TRYPSIN_HIS"/>
    <property type="match status" value="1"/>
</dbReference>
<feature type="domain" description="Peptidase S1" evidence="6">
    <location>
        <begin position="27"/>
        <end position="250"/>
    </location>
</feature>
<keyword evidence="4" id="KW-1015">Disulfide bond</keyword>
<keyword evidence="2" id="KW-0378">Hydrolase</keyword>
<dbReference type="InterPro" id="IPR050430">
    <property type="entry name" value="Peptidase_S1"/>
</dbReference>
<dbReference type="SMART" id="SM00020">
    <property type="entry name" value="Tryp_SPc"/>
    <property type="match status" value="1"/>
</dbReference>
<evidence type="ECO:0000259" key="6">
    <source>
        <dbReference type="PROSITE" id="PS50240"/>
    </source>
</evidence>
<dbReference type="Pfam" id="PF00089">
    <property type="entry name" value="Trypsin"/>
    <property type="match status" value="1"/>
</dbReference>
<sequence>MLRLMIFILYVSTCFGLSKSNGTEGRIVKGYKVEMYSYPHSGFMHFRKYIPTACGSSLFMVQAVITAAHCLDEINYHNGDINIFFGASIPLHATIVRKIANFHIHPKYKAEKGQYNLGIGFLNAPVPLSDSISKIPIATKTPPVNDALYTSGWGKQVPQKLPDYSDLRHLRASKQRVISLRDCEGYTGLKMSSAYWCTSSINGYHYHGDAGNGLVSKDKFLVGVVSYMIDDITIYSDVTREVKWIKKAITSLYKEYCEKK</sequence>
<dbReference type="AlphaFoldDB" id="D9HQ25"/>
<accession>D9HQ25</accession>
<keyword evidence="3" id="KW-0720">Serine protease</keyword>
<dbReference type="GO" id="GO:0006508">
    <property type="term" value="P:proteolysis"/>
    <property type="evidence" value="ECO:0007669"/>
    <property type="project" value="UniProtKB-KW"/>
</dbReference>
<keyword evidence="5" id="KW-0732">Signal</keyword>
<dbReference type="SUPFAM" id="SSF50494">
    <property type="entry name" value="Trypsin-like serine proteases"/>
    <property type="match status" value="1"/>
</dbReference>
<reference evidence="7" key="1">
    <citation type="journal article" date="2010" name="Mol. Biol. Evol.">
        <title>Combined EST and proteomic analysis identifies rapidly evolving seminal fluid proteins in Heliconius butterflies.</title>
        <authorList>
            <person name="Walters J.R."/>
            <person name="Harrison R.G."/>
        </authorList>
    </citation>
    <scope>NUCLEOTIDE SEQUENCE</scope>
</reference>
<evidence type="ECO:0000256" key="5">
    <source>
        <dbReference type="SAM" id="SignalP"/>
    </source>
</evidence>
<dbReference type="InterPro" id="IPR009003">
    <property type="entry name" value="Peptidase_S1_PA"/>
</dbReference>
<dbReference type="InterPro" id="IPR043504">
    <property type="entry name" value="Peptidase_S1_PA_chymotrypsin"/>
</dbReference>
<dbReference type="InterPro" id="IPR018114">
    <property type="entry name" value="TRYPSIN_HIS"/>
</dbReference>
<protein>
    <submittedName>
        <fullName evidence="7">Seminal fluid protein HACP007</fullName>
    </submittedName>
</protein>
<dbReference type="PROSITE" id="PS50240">
    <property type="entry name" value="TRYPSIN_DOM"/>
    <property type="match status" value="1"/>
</dbReference>
<evidence type="ECO:0000313" key="7">
    <source>
        <dbReference type="EMBL" id="ADJ58513.1"/>
    </source>
</evidence>
<keyword evidence="1" id="KW-0645">Protease</keyword>
<evidence type="ECO:0000256" key="1">
    <source>
        <dbReference type="ARBA" id="ARBA00022670"/>
    </source>
</evidence>
<proteinExistence type="evidence at transcript level"/>
<dbReference type="PANTHER" id="PTHR24276:SF98">
    <property type="entry name" value="FI18310P1-RELATED"/>
    <property type="match status" value="1"/>
</dbReference>
<name>D9HQ25_HELEA</name>
<dbReference type="PANTHER" id="PTHR24276">
    <property type="entry name" value="POLYSERASE-RELATED"/>
    <property type="match status" value="1"/>
</dbReference>
<feature type="signal peptide" evidence="5">
    <location>
        <begin position="1"/>
        <end position="16"/>
    </location>
</feature>
<organism evidence="7">
    <name type="scientific">Heliconius erato</name>
    <name type="common">Crimson patched longwing butterfly</name>
    <dbReference type="NCBI Taxonomy" id="33431"/>
    <lineage>
        <taxon>Eukaryota</taxon>
        <taxon>Metazoa</taxon>
        <taxon>Ecdysozoa</taxon>
        <taxon>Arthropoda</taxon>
        <taxon>Hexapoda</taxon>
        <taxon>Insecta</taxon>
        <taxon>Pterygota</taxon>
        <taxon>Neoptera</taxon>
        <taxon>Endopterygota</taxon>
        <taxon>Lepidoptera</taxon>
        <taxon>Glossata</taxon>
        <taxon>Ditrysia</taxon>
        <taxon>Papilionoidea</taxon>
        <taxon>Nymphalidae</taxon>
        <taxon>Heliconiinae</taxon>
        <taxon>Heliconiini</taxon>
        <taxon>Heliconius</taxon>
    </lineage>
</organism>
<evidence type="ECO:0000256" key="3">
    <source>
        <dbReference type="ARBA" id="ARBA00022825"/>
    </source>
</evidence>
<dbReference type="GO" id="GO:0004252">
    <property type="term" value="F:serine-type endopeptidase activity"/>
    <property type="evidence" value="ECO:0007669"/>
    <property type="project" value="InterPro"/>
</dbReference>
<feature type="chain" id="PRO_5003125359" evidence="5">
    <location>
        <begin position="17"/>
        <end position="260"/>
    </location>
</feature>
<dbReference type="EMBL" id="HM023780">
    <property type="protein sequence ID" value="ADJ58513.1"/>
    <property type="molecule type" value="mRNA"/>
</dbReference>